<dbReference type="AlphaFoldDB" id="A0A2T7CG65"/>
<organism evidence="2 3">
    <name type="scientific">Panicum hallii var. hallii</name>
    <dbReference type="NCBI Taxonomy" id="1504633"/>
    <lineage>
        <taxon>Eukaryota</taxon>
        <taxon>Viridiplantae</taxon>
        <taxon>Streptophyta</taxon>
        <taxon>Embryophyta</taxon>
        <taxon>Tracheophyta</taxon>
        <taxon>Spermatophyta</taxon>
        <taxon>Magnoliopsida</taxon>
        <taxon>Liliopsida</taxon>
        <taxon>Poales</taxon>
        <taxon>Poaceae</taxon>
        <taxon>PACMAD clade</taxon>
        <taxon>Panicoideae</taxon>
        <taxon>Panicodae</taxon>
        <taxon>Paniceae</taxon>
        <taxon>Panicinae</taxon>
        <taxon>Panicum</taxon>
        <taxon>Panicum sect. Panicum</taxon>
    </lineage>
</organism>
<reference evidence="2 3" key="1">
    <citation type="submission" date="2018-04" db="EMBL/GenBank/DDBJ databases">
        <title>WGS assembly of Panicum hallii var. hallii HAL2.</title>
        <authorList>
            <person name="Lovell J."/>
            <person name="Jenkins J."/>
            <person name="Lowry D."/>
            <person name="Mamidi S."/>
            <person name="Sreedasyam A."/>
            <person name="Weng X."/>
            <person name="Barry K."/>
            <person name="Bonette J."/>
            <person name="Campitelli B."/>
            <person name="Daum C."/>
            <person name="Gordon S."/>
            <person name="Gould B."/>
            <person name="Lipzen A."/>
            <person name="MacQueen A."/>
            <person name="Palacio-Mejia J."/>
            <person name="Plott C."/>
            <person name="Shakirov E."/>
            <person name="Shu S."/>
            <person name="Yoshinaga Y."/>
            <person name="Zane M."/>
            <person name="Rokhsar D."/>
            <person name="Grimwood J."/>
            <person name="Schmutz J."/>
            <person name="Juenger T."/>
        </authorList>
    </citation>
    <scope>NUCLEOTIDE SEQUENCE [LARGE SCALE GENOMIC DNA]</scope>
    <source>
        <strain evidence="3">cv. HAL2</strain>
    </source>
</reference>
<dbReference type="Gramene" id="PUZ42346">
    <property type="protein sequence ID" value="PUZ42346"/>
    <property type="gene ID" value="GQ55_9G575600"/>
</dbReference>
<evidence type="ECO:0000256" key="1">
    <source>
        <dbReference type="SAM" id="MobiDB-lite"/>
    </source>
</evidence>
<proteinExistence type="predicted"/>
<gene>
    <name evidence="2" type="ORF">GQ55_9G575600</name>
</gene>
<evidence type="ECO:0000313" key="2">
    <source>
        <dbReference type="EMBL" id="PUZ42346.1"/>
    </source>
</evidence>
<dbReference type="EMBL" id="CM009757">
    <property type="protein sequence ID" value="PUZ42346.1"/>
    <property type="molecule type" value="Genomic_DNA"/>
</dbReference>
<protein>
    <submittedName>
        <fullName evidence="2">Uncharacterized protein</fullName>
    </submittedName>
</protein>
<sequence>MALHSNPFLNDCHLNLSRSSTACTLHLSSSDTTSKISRRERDKNQCPVTDSSSPFPVLNSKYSSSQRNHGRLLYFGGQVQTRPAATNPTPAI</sequence>
<accession>A0A2T7CG65</accession>
<dbReference type="Proteomes" id="UP000244336">
    <property type="component" value="Chromosome 9"/>
</dbReference>
<name>A0A2T7CG65_9POAL</name>
<evidence type="ECO:0000313" key="3">
    <source>
        <dbReference type="Proteomes" id="UP000244336"/>
    </source>
</evidence>
<keyword evidence="3" id="KW-1185">Reference proteome</keyword>
<feature type="region of interest" description="Disordered" evidence="1">
    <location>
        <begin position="28"/>
        <end position="52"/>
    </location>
</feature>